<dbReference type="Proteomes" id="UP000823618">
    <property type="component" value="Unassembled WGS sequence"/>
</dbReference>
<evidence type="ECO:0000313" key="2">
    <source>
        <dbReference type="EMBL" id="MBO8463022.1"/>
    </source>
</evidence>
<comment type="caution">
    <text evidence="2">The sequence shown here is derived from an EMBL/GenBank/DDBJ whole genome shotgun (WGS) entry which is preliminary data.</text>
</comment>
<gene>
    <name evidence="2" type="ORF">IAC13_03720</name>
</gene>
<feature type="transmembrane region" description="Helical" evidence="1">
    <location>
        <begin position="12"/>
        <end position="31"/>
    </location>
</feature>
<dbReference type="EMBL" id="JADIML010000104">
    <property type="protein sequence ID" value="MBO8463022.1"/>
    <property type="molecule type" value="Genomic_DNA"/>
</dbReference>
<sequence length="187" mass="22257">MKIMKKIINKKIIFFIFVILIFFIILSIYYISKKQNIEIENIQNVIENIFTSIDDSEYYEFKNLENETSQVIENNKIDNSKGEVIFPNWFNEKFQSHMTETYYKEFLGIAIYEIPILSYVNNKSLSLKNLTIEKKENYYIFNGELLISDTKDKNIIKLEGTVQTSKKGLVNYLRINNLYRIVKIIKT</sequence>
<organism evidence="2 3">
    <name type="scientific">Candidatus Scybalomonas excrementavium</name>
    <dbReference type="NCBI Taxonomy" id="2840943"/>
    <lineage>
        <taxon>Bacteria</taxon>
        <taxon>Bacillati</taxon>
        <taxon>Bacillota</taxon>
        <taxon>Clostridia</taxon>
        <taxon>Lachnospirales</taxon>
        <taxon>Lachnospiraceae</taxon>
        <taxon>Lachnospiraceae incertae sedis</taxon>
        <taxon>Candidatus Scybalomonas</taxon>
    </lineage>
</organism>
<keyword evidence="1" id="KW-1133">Transmembrane helix</keyword>
<keyword evidence="1" id="KW-0472">Membrane</keyword>
<proteinExistence type="predicted"/>
<keyword evidence="1" id="KW-0812">Transmembrane</keyword>
<evidence type="ECO:0000313" key="3">
    <source>
        <dbReference type="Proteomes" id="UP000823618"/>
    </source>
</evidence>
<reference evidence="2" key="2">
    <citation type="journal article" date="2021" name="PeerJ">
        <title>Extensive microbial diversity within the chicken gut microbiome revealed by metagenomics and culture.</title>
        <authorList>
            <person name="Gilroy R."/>
            <person name="Ravi A."/>
            <person name="Getino M."/>
            <person name="Pursley I."/>
            <person name="Horton D.L."/>
            <person name="Alikhan N.F."/>
            <person name="Baker D."/>
            <person name="Gharbi K."/>
            <person name="Hall N."/>
            <person name="Watson M."/>
            <person name="Adriaenssens E.M."/>
            <person name="Foster-Nyarko E."/>
            <person name="Jarju S."/>
            <person name="Secka A."/>
            <person name="Antonio M."/>
            <person name="Oren A."/>
            <person name="Chaudhuri R.R."/>
            <person name="La Ragione R."/>
            <person name="Hildebrand F."/>
            <person name="Pallen M.J."/>
        </authorList>
    </citation>
    <scope>NUCLEOTIDE SEQUENCE</scope>
    <source>
        <strain evidence="2">E3-2379</strain>
    </source>
</reference>
<protein>
    <submittedName>
        <fullName evidence="2">Uncharacterized protein</fullName>
    </submittedName>
</protein>
<reference evidence="2" key="1">
    <citation type="submission" date="2020-10" db="EMBL/GenBank/DDBJ databases">
        <authorList>
            <person name="Gilroy R."/>
        </authorList>
    </citation>
    <scope>NUCLEOTIDE SEQUENCE</scope>
    <source>
        <strain evidence="2">E3-2379</strain>
    </source>
</reference>
<dbReference type="AlphaFoldDB" id="A0A9D9N7C3"/>
<evidence type="ECO:0000256" key="1">
    <source>
        <dbReference type="SAM" id="Phobius"/>
    </source>
</evidence>
<name>A0A9D9N7C3_9FIRM</name>
<accession>A0A9D9N7C3</accession>